<keyword evidence="10" id="KW-1185">Reference proteome</keyword>
<dbReference type="PANTHER" id="PTHR19924">
    <property type="entry name" value="UTP15 U3 SMALL NUCLEOLAR RNA-ASSOCIATED PROTEIN 15 FAMILY MEMBER"/>
    <property type="match status" value="1"/>
</dbReference>
<feature type="repeat" description="WD" evidence="6">
    <location>
        <begin position="127"/>
        <end position="170"/>
    </location>
</feature>
<keyword evidence="5" id="KW-0539">Nucleus</keyword>
<keyword evidence="3 6" id="KW-0853">WD repeat</keyword>
<evidence type="ECO:0000313" key="9">
    <source>
        <dbReference type="EMBL" id="ONK56326.1"/>
    </source>
</evidence>
<dbReference type="Gene3D" id="2.130.10.10">
    <property type="entry name" value="YVTN repeat-like/Quinoprotein amine dehydrogenase"/>
    <property type="match status" value="1"/>
</dbReference>
<comment type="subcellular location">
    <subcellularLocation>
        <location evidence="1">Nucleus</location>
        <location evidence="1">Nucleolus</location>
    </subcellularLocation>
</comment>
<name>A0A5P1E5Q1_ASPOF</name>
<dbReference type="InterPro" id="IPR001680">
    <property type="entry name" value="WD40_rpt"/>
</dbReference>
<dbReference type="PROSITE" id="PS50082">
    <property type="entry name" value="WD_REPEATS_2"/>
    <property type="match status" value="2"/>
</dbReference>
<proteinExistence type="predicted"/>
<dbReference type="InterPro" id="IPR018983">
    <property type="entry name" value="U3_snoRNA-assocProt_15_C"/>
</dbReference>
<dbReference type="GO" id="GO:0006364">
    <property type="term" value="P:rRNA processing"/>
    <property type="evidence" value="ECO:0007669"/>
    <property type="project" value="UniProtKB-KW"/>
</dbReference>
<dbReference type="PROSITE" id="PS50294">
    <property type="entry name" value="WD_REPEATS_REGION"/>
    <property type="match status" value="1"/>
</dbReference>
<dbReference type="GO" id="GO:0045943">
    <property type="term" value="P:positive regulation of transcription by RNA polymerase I"/>
    <property type="evidence" value="ECO:0007669"/>
    <property type="project" value="TreeGrafter"/>
</dbReference>
<organism evidence="9 10">
    <name type="scientific">Asparagus officinalis</name>
    <name type="common">Garden asparagus</name>
    <dbReference type="NCBI Taxonomy" id="4686"/>
    <lineage>
        <taxon>Eukaryota</taxon>
        <taxon>Viridiplantae</taxon>
        <taxon>Streptophyta</taxon>
        <taxon>Embryophyta</taxon>
        <taxon>Tracheophyta</taxon>
        <taxon>Spermatophyta</taxon>
        <taxon>Magnoliopsida</taxon>
        <taxon>Liliopsida</taxon>
        <taxon>Asparagales</taxon>
        <taxon>Asparagaceae</taxon>
        <taxon>Asparagoideae</taxon>
        <taxon>Asparagus</taxon>
    </lineage>
</organism>
<feature type="repeat" description="WD" evidence="6">
    <location>
        <begin position="172"/>
        <end position="214"/>
    </location>
</feature>
<feature type="region of interest" description="Disordered" evidence="7">
    <location>
        <begin position="1"/>
        <end position="24"/>
    </location>
</feature>
<evidence type="ECO:0000313" key="10">
    <source>
        <dbReference type="Proteomes" id="UP000243459"/>
    </source>
</evidence>
<feature type="domain" description="U3 small nucleolar RNA-associated protein 15 C-terminal" evidence="8">
    <location>
        <begin position="379"/>
        <end position="521"/>
    </location>
</feature>
<dbReference type="PANTHER" id="PTHR19924:SF26">
    <property type="entry name" value="U3 SMALL NUCLEOLAR RNA-ASSOCIATED PROTEIN 15 HOMOLOG"/>
    <property type="match status" value="1"/>
</dbReference>
<dbReference type="Proteomes" id="UP000243459">
    <property type="component" value="Chromosome 10"/>
</dbReference>
<dbReference type="InterPro" id="IPR019775">
    <property type="entry name" value="WD40_repeat_CS"/>
</dbReference>
<dbReference type="InterPro" id="IPR036322">
    <property type="entry name" value="WD40_repeat_dom_sf"/>
</dbReference>
<keyword evidence="4" id="KW-0677">Repeat</keyword>
<evidence type="ECO:0000256" key="7">
    <source>
        <dbReference type="SAM" id="MobiDB-lite"/>
    </source>
</evidence>
<accession>A0A5P1E5Q1</accession>
<dbReference type="Pfam" id="PF09384">
    <property type="entry name" value="UTP15_C"/>
    <property type="match status" value="1"/>
</dbReference>
<dbReference type="SMART" id="SM00320">
    <property type="entry name" value="WD40"/>
    <property type="match status" value="5"/>
</dbReference>
<dbReference type="InterPro" id="IPR015943">
    <property type="entry name" value="WD40/YVTN_repeat-like_dom_sf"/>
</dbReference>
<dbReference type="PRINTS" id="PR00320">
    <property type="entry name" value="GPROTEINBRPT"/>
</dbReference>
<dbReference type="SUPFAM" id="SSF50978">
    <property type="entry name" value="WD40 repeat-like"/>
    <property type="match status" value="1"/>
</dbReference>
<dbReference type="GO" id="GO:0005730">
    <property type="term" value="C:nucleolus"/>
    <property type="evidence" value="ECO:0007669"/>
    <property type="project" value="UniProtKB-SubCell"/>
</dbReference>
<evidence type="ECO:0000256" key="3">
    <source>
        <dbReference type="ARBA" id="ARBA00022574"/>
    </source>
</evidence>
<keyword evidence="2" id="KW-0698">rRNA processing</keyword>
<evidence type="ECO:0000256" key="6">
    <source>
        <dbReference type="PROSITE-ProRule" id="PRU00221"/>
    </source>
</evidence>
<evidence type="ECO:0000256" key="1">
    <source>
        <dbReference type="ARBA" id="ARBA00004604"/>
    </source>
</evidence>
<dbReference type="EMBL" id="CM007390">
    <property type="protein sequence ID" value="ONK56326.1"/>
    <property type="molecule type" value="Genomic_DNA"/>
</dbReference>
<dbReference type="Pfam" id="PF00400">
    <property type="entry name" value="WD40"/>
    <property type="match status" value="2"/>
</dbReference>
<evidence type="ECO:0000256" key="2">
    <source>
        <dbReference type="ARBA" id="ARBA00022552"/>
    </source>
</evidence>
<dbReference type="OMA" id="ATYQVVH"/>
<dbReference type="OrthoDB" id="431715at2759"/>
<gene>
    <name evidence="9" type="ORF">A4U43_C10F6860</name>
</gene>
<sequence length="527" mass="58140">MAADTSKPFFPVESRHRPRQPKTLTPKSRFWRSFKSAPLSNNLILPVTSIEFSPLAPHDLAFSVSASIHLYSGSSLTPKSFSPLGSFSDVAYSPSFRCDGQLLAAGGESGLVQVFKLDKAGHAIRRLRAHSRPVHVVRYPRILDKLHLFSGGDDAFLTYWDVPSETQLLTVPGAHKDYIRAGSTSPISSEVIATGSYDHSIKVWDVRVSNSSSPVINFDHGHPVESVLFLPSGGLIATAGGNSVKIWDVIGGGRLIHTLDSHNKTVTSMCLGKIGTENGGESRIMSVSIDGYLKCFDFAALKVTHSMRYPAQLLSVGFSPSGIARVVGTSNGNVYIGKKKKKDDEKMEIVDDFSAFRPEPKEKVLRPTNFRYFHRGQNEKALQSDFVVKKPAKVKLAEHDKLLKKFRHKDALVSALNGKNPSGIVAVMEELVARKKLVKCVVNLDVDELGLLLGFLHRNATLPRYARFLMGLAKKVIELRSEDLQSSEELRVHVRNLKRMVAEEIKIQRSLQEIQGMISPLLAIAGR</sequence>
<dbReference type="PROSITE" id="PS00678">
    <property type="entry name" value="WD_REPEATS_1"/>
    <property type="match status" value="1"/>
</dbReference>
<dbReference type="AlphaFoldDB" id="A0A5P1E5Q1"/>
<dbReference type="InterPro" id="IPR020472">
    <property type="entry name" value="WD40_PAC1"/>
</dbReference>
<reference evidence="10" key="1">
    <citation type="journal article" date="2017" name="Nat. Commun.">
        <title>The asparagus genome sheds light on the origin and evolution of a young Y chromosome.</title>
        <authorList>
            <person name="Harkess A."/>
            <person name="Zhou J."/>
            <person name="Xu C."/>
            <person name="Bowers J.E."/>
            <person name="Van der Hulst R."/>
            <person name="Ayyampalayam S."/>
            <person name="Mercati F."/>
            <person name="Riccardi P."/>
            <person name="McKain M.R."/>
            <person name="Kakrana A."/>
            <person name="Tang H."/>
            <person name="Ray J."/>
            <person name="Groenendijk J."/>
            <person name="Arikit S."/>
            <person name="Mathioni S.M."/>
            <person name="Nakano M."/>
            <person name="Shan H."/>
            <person name="Telgmann-Rauber A."/>
            <person name="Kanno A."/>
            <person name="Yue Z."/>
            <person name="Chen H."/>
            <person name="Li W."/>
            <person name="Chen Y."/>
            <person name="Xu X."/>
            <person name="Zhang Y."/>
            <person name="Luo S."/>
            <person name="Chen H."/>
            <person name="Gao J."/>
            <person name="Mao Z."/>
            <person name="Pires J.C."/>
            <person name="Luo M."/>
            <person name="Kudrna D."/>
            <person name="Wing R.A."/>
            <person name="Meyers B.C."/>
            <person name="Yi K."/>
            <person name="Kong H."/>
            <person name="Lavrijsen P."/>
            <person name="Sunseri F."/>
            <person name="Falavigna A."/>
            <person name="Ye Y."/>
            <person name="Leebens-Mack J.H."/>
            <person name="Chen G."/>
        </authorList>
    </citation>
    <scope>NUCLEOTIDE SEQUENCE [LARGE SCALE GENOMIC DNA]</scope>
    <source>
        <strain evidence="10">cv. DH0086</strain>
    </source>
</reference>
<evidence type="ECO:0000256" key="5">
    <source>
        <dbReference type="ARBA" id="ARBA00023242"/>
    </source>
</evidence>
<evidence type="ECO:0000259" key="8">
    <source>
        <dbReference type="Pfam" id="PF09384"/>
    </source>
</evidence>
<protein>
    <recommendedName>
        <fullName evidence="8">U3 small nucleolar RNA-associated protein 15 C-terminal domain-containing protein</fullName>
    </recommendedName>
</protein>
<dbReference type="Gramene" id="ONK56326">
    <property type="protein sequence ID" value="ONK56326"/>
    <property type="gene ID" value="A4U43_C10F6860"/>
</dbReference>
<evidence type="ECO:0000256" key="4">
    <source>
        <dbReference type="ARBA" id="ARBA00022737"/>
    </source>
</evidence>